<protein>
    <submittedName>
        <fullName evidence="1">Uncharacterized protein</fullName>
    </submittedName>
</protein>
<evidence type="ECO:0000313" key="1">
    <source>
        <dbReference type="EMBL" id="KAB7833576.1"/>
    </source>
</evidence>
<name>A0A5N5VXK0_STRMB</name>
<reference evidence="1 2" key="1">
    <citation type="journal article" date="2019" name="Microb. Cell Fact.">
        <title>Exploring novel herbicidin analogues by transcriptional regulator overexpression and MS/MS molecular networking.</title>
        <authorList>
            <person name="Shi Y."/>
            <person name="Gu R."/>
            <person name="Li Y."/>
            <person name="Wang X."/>
            <person name="Ren W."/>
            <person name="Li X."/>
            <person name="Wang L."/>
            <person name="Xie Y."/>
            <person name="Hong B."/>
        </authorList>
    </citation>
    <scope>NUCLEOTIDE SEQUENCE [LARGE SCALE GENOMIC DNA]</scope>
    <source>
        <strain evidence="1 2">US-43</strain>
    </source>
</reference>
<accession>A0A5N5VXK0</accession>
<gene>
    <name evidence="1" type="ORF">FRZ00_33530</name>
</gene>
<dbReference type="OrthoDB" id="4332517at2"/>
<dbReference type="EMBL" id="VOKX01000132">
    <property type="protein sequence ID" value="KAB7833576.1"/>
    <property type="molecule type" value="Genomic_DNA"/>
</dbReference>
<dbReference type="AlphaFoldDB" id="A0A5N5VXK0"/>
<organism evidence="1 2">
    <name type="scientific">Streptomyces mobaraensis</name>
    <name type="common">Streptoverticillium mobaraense</name>
    <dbReference type="NCBI Taxonomy" id="35621"/>
    <lineage>
        <taxon>Bacteria</taxon>
        <taxon>Bacillati</taxon>
        <taxon>Actinomycetota</taxon>
        <taxon>Actinomycetes</taxon>
        <taxon>Kitasatosporales</taxon>
        <taxon>Streptomycetaceae</taxon>
        <taxon>Streptomyces</taxon>
    </lineage>
</organism>
<evidence type="ECO:0000313" key="2">
    <source>
        <dbReference type="Proteomes" id="UP000327000"/>
    </source>
</evidence>
<proteinExistence type="predicted"/>
<keyword evidence="2" id="KW-1185">Reference proteome</keyword>
<sequence>MDALRNWSAPGRRAELIAAAWKAGETNVSALAEAARISRPTVYADLRDQGIDPDHRPKGNTVTTTFAPISLEGLTGSAHGDGDVLREAVHRFRAEHPDDNKAGVQEMGRLMAIHETVGWYNTIRPKLQEEQAARAERDRTLHLVEIRWEALADPNSRGSFLHGHQAYVRAVHDARAAIDAWKEKAIPATEVPFAWDRSERNTAYEQIVAAGHPPVEALTIDPAAVAEQLRETLDQAHARRKEIVAETLGLAQSANQ</sequence>
<dbReference type="Proteomes" id="UP000327000">
    <property type="component" value="Unassembled WGS sequence"/>
</dbReference>
<comment type="caution">
    <text evidence="1">The sequence shown here is derived from an EMBL/GenBank/DDBJ whole genome shotgun (WGS) entry which is preliminary data.</text>
</comment>